<dbReference type="GO" id="GO:0046914">
    <property type="term" value="F:transition metal ion binding"/>
    <property type="evidence" value="ECO:0007669"/>
    <property type="project" value="InterPro"/>
</dbReference>
<dbReference type="Gene3D" id="2.30.30.90">
    <property type="match status" value="1"/>
</dbReference>
<dbReference type="InterPro" id="IPR008988">
    <property type="entry name" value="Transcriptional_repressor_C"/>
</dbReference>
<dbReference type="HOGENOM" id="CLU_194400_0_0_4"/>
<dbReference type="AlphaFoldDB" id="K1JID9"/>
<reference evidence="3 4" key="1">
    <citation type="submission" date="2012-05" db="EMBL/GenBank/DDBJ databases">
        <title>The Genome Sequence of Sutterella wadsworthensis 2_1_59BFAA.</title>
        <authorList>
            <consortium name="The Broad Institute Genome Sequencing Platform"/>
            <person name="Earl A."/>
            <person name="Ward D."/>
            <person name="Feldgarden M."/>
            <person name="Gevers D."/>
            <person name="Daigneault M."/>
            <person name="Strauss J."/>
            <person name="Allen-Vercoe E."/>
            <person name="Walker B."/>
            <person name="Young S.K."/>
            <person name="Zeng Q."/>
            <person name="Gargeya S."/>
            <person name="Fitzgerald M."/>
            <person name="Haas B."/>
            <person name="Abouelleil A."/>
            <person name="Alvarado L."/>
            <person name="Arachchi H.M."/>
            <person name="Berlin A.M."/>
            <person name="Chapman S.B."/>
            <person name="Goldberg J."/>
            <person name="Griggs A."/>
            <person name="Gujja S."/>
            <person name="Hansen M."/>
            <person name="Howarth C."/>
            <person name="Imamovic A."/>
            <person name="Larimer J."/>
            <person name="McCowen C."/>
            <person name="Montmayeur A."/>
            <person name="Murphy C."/>
            <person name="Neiman D."/>
            <person name="Pearson M."/>
            <person name="Priest M."/>
            <person name="Roberts A."/>
            <person name="Saif S."/>
            <person name="Shea T."/>
            <person name="Sisk P."/>
            <person name="Sykes S."/>
            <person name="Wortman J."/>
            <person name="Nusbaum C."/>
            <person name="Birren B."/>
        </authorList>
    </citation>
    <scope>NUCLEOTIDE SEQUENCE [LARGE SCALE GENOMIC DNA]</scope>
    <source>
        <strain evidence="3 4">2_1_59BFAA</strain>
    </source>
</reference>
<proteinExistence type="predicted"/>
<keyword evidence="4" id="KW-1185">Reference proteome</keyword>
<sequence>MMNNTPAKTLRRLTDLETGSCASVARIKLDAAEEARLSELGLRPGAEIRRLHGEAGQSILIGVGDGRIGVNFDTAKRIYVF</sequence>
<dbReference type="SUPFAM" id="SSF50037">
    <property type="entry name" value="C-terminal domain of transcriptional repressors"/>
    <property type="match status" value="1"/>
</dbReference>
<evidence type="ECO:0000313" key="4">
    <source>
        <dbReference type="Proteomes" id="UP000005835"/>
    </source>
</evidence>
<dbReference type="InterPro" id="IPR038157">
    <property type="entry name" value="FeoA_core_dom"/>
</dbReference>
<dbReference type="SMART" id="SM00899">
    <property type="entry name" value="FeoA"/>
    <property type="match status" value="1"/>
</dbReference>
<dbReference type="Proteomes" id="UP000005835">
    <property type="component" value="Unassembled WGS sequence"/>
</dbReference>
<evidence type="ECO:0000259" key="2">
    <source>
        <dbReference type="SMART" id="SM00899"/>
    </source>
</evidence>
<feature type="domain" description="Ferrous iron transporter FeoA-like" evidence="2">
    <location>
        <begin position="11"/>
        <end position="81"/>
    </location>
</feature>
<comment type="caution">
    <text evidence="3">The sequence shown here is derived from an EMBL/GenBank/DDBJ whole genome shotgun (WGS) entry which is preliminary data.</text>
</comment>
<accession>K1JID9</accession>
<name>K1JID9_9BURK</name>
<gene>
    <name evidence="3" type="ORF">HMPREF9465_00961</name>
</gene>
<evidence type="ECO:0000313" key="3">
    <source>
        <dbReference type="EMBL" id="EKB31430.1"/>
    </source>
</evidence>
<dbReference type="PATRIC" id="fig|742823.3.peg.950"/>
<protein>
    <recommendedName>
        <fullName evidence="2">Ferrous iron transporter FeoA-like domain-containing protein</fullName>
    </recommendedName>
</protein>
<dbReference type="Pfam" id="PF04023">
    <property type="entry name" value="FeoA"/>
    <property type="match status" value="1"/>
</dbReference>
<dbReference type="STRING" id="742823.HMPREF9465_00961"/>
<dbReference type="eggNOG" id="COG1918">
    <property type="taxonomic scope" value="Bacteria"/>
</dbReference>
<evidence type="ECO:0000256" key="1">
    <source>
        <dbReference type="ARBA" id="ARBA00023004"/>
    </source>
</evidence>
<dbReference type="RefSeq" id="WP_005434666.1">
    <property type="nucleotide sequence ID" value="NZ_JH815515.1"/>
</dbReference>
<organism evidence="3 4">
    <name type="scientific">Sutterella wadsworthensis 2_1_59BFAA</name>
    <dbReference type="NCBI Taxonomy" id="742823"/>
    <lineage>
        <taxon>Bacteria</taxon>
        <taxon>Pseudomonadati</taxon>
        <taxon>Pseudomonadota</taxon>
        <taxon>Betaproteobacteria</taxon>
        <taxon>Burkholderiales</taxon>
        <taxon>Sutterellaceae</taxon>
        <taxon>Sutterella</taxon>
    </lineage>
</organism>
<keyword evidence="1" id="KW-0408">Iron</keyword>
<dbReference type="EMBL" id="ADMG01000025">
    <property type="protein sequence ID" value="EKB31430.1"/>
    <property type="molecule type" value="Genomic_DNA"/>
</dbReference>
<dbReference type="InterPro" id="IPR007167">
    <property type="entry name" value="Fe-transptr_FeoA-like"/>
</dbReference>